<sequence length="334" mass="36568">MMPRCVDDDDDALLCGEDACELGRDGEPAGSSSSCATADDDGGGRGEVVLVTSPARECFYYDDVDVPVAEFVPGSPHAGAERRLRTATHRPGWSESVSWILKVRSFHGFQPATAYLAVSYMDRFLSSRSLPDHGWASQLLCVACLSLAAKMEETTTTPLLDLQIGGTRFIFEPRTIQRMELLVLVELDWRLRSVTPFPFVDFFARKACSTGRISRILALRACEIILNTIHEIDFLNHSASSMAAAAVLLAVNESPATSCRSVSPESAASWCIGLTEEGISNCYQLLQQLVLNTAEKRKQHPMILAPQLRPMNCSSVSSSSRSKRHKLDGHLGED</sequence>
<dbReference type="Pfam" id="PF02984">
    <property type="entry name" value="Cyclin_C"/>
    <property type="match status" value="1"/>
</dbReference>
<dbReference type="InterPro" id="IPR013763">
    <property type="entry name" value="Cyclin-like_dom"/>
</dbReference>
<dbReference type="AlphaFoldDB" id="A0A0D9WNQ1"/>
<dbReference type="EnsemblPlants" id="LPERR06G07920.2">
    <property type="protein sequence ID" value="LPERR06G07920.2"/>
    <property type="gene ID" value="LPERR06G07920"/>
</dbReference>
<feature type="region of interest" description="Disordered" evidence="6">
    <location>
        <begin position="23"/>
        <end position="43"/>
    </location>
</feature>
<dbReference type="Pfam" id="PF00134">
    <property type="entry name" value="Cyclin_N"/>
    <property type="match status" value="1"/>
</dbReference>
<dbReference type="Gramene" id="LPERR06G07920.2">
    <property type="protein sequence ID" value="LPERR06G07920.2"/>
    <property type="gene ID" value="LPERR06G07920"/>
</dbReference>
<reference evidence="9 10" key="1">
    <citation type="submission" date="2012-08" db="EMBL/GenBank/DDBJ databases">
        <title>Oryza genome evolution.</title>
        <authorList>
            <person name="Wing R.A."/>
        </authorList>
    </citation>
    <scope>NUCLEOTIDE SEQUENCE</scope>
</reference>
<evidence type="ECO:0000256" key="6">
    <source>
        <dbReference type="SAM" id="MobiDB-lite"/>
    </source>
</evidence>
<evidence type="ECO:0000256" key="1">
    <source>
        <dbReference type="ARBA" id="ARBA00009065"/>
    </source>
</evidence>
<dbReference type="InterPro" id="IPR006671">
    <property type="entry name" value="Cyclin_N"/>
</dbReference>
<evidence type="ECO:0000256" key="4">
    <source>
        <dbReference type="ARBA" id="ARBA00023306"/>
    </source>
</evidence>
<dbReference type="SUPFAM" id="SSF47954">
    <property type="entry name" value="Cyclin-like"/>
    <property type="match status" value="2"/>
</dbReference>
<dbReference type="Gene3D" id="1.10.472.10">
    <property type="entry name" value="Cyclin-like"/>
    <property type="match status" value="2"/>
</dbReference>
<evidence type="ECO:0000313" key="10">
    <source>
        <dbReference type="Proteomes" id="UP000032180"/>
    </source>
</evidence>
<keyword evidence="4" id="KW-0131">Cell cycle</keyword>
<feature type="domain" description="Cyclin C-terminal" evidence="8">
    <location>
        <begin position="194"/>
        <end position="322"/>
    </location>
</feature>
<evidence type="ECO:0000259" key="7">
    <source>
        <dbReference type="SMART" id="SM00385"/>
    </source>
</evidence>
<evidence type="ECO:0000259" key="8">
    <source>
        <dbReference type="SMART" id="SM01332"/>
    </source>
</evidence>
<dbReference type="CDD" id="cd20543">
    <property type="entry name" value="CYCLIN_AtCycD-like_rpt1"/>
    <property type="match status" value="1"/>
</dbReference>
<dbReference type="FunFam" id="1.10.472.10:FF:000060">
    <property type="entry name" value="D6-type cyclin"/>
    <property type="match status" value="1"/>
</dbReference>
<reference evidence="10" key="2">
    <citation type="submission" date="2013-12" db="EMBL/GenBank/DDBJ databases">
        <authorList>
            <person name="Yu Y."/>
            <person name="Lee S."/>
            <person name="de Baynast K."/>
            <person name="Wissotski M."/>
            <person name="Liu L."/>
            <person name="Talag J."/>
            <person name="Goicoechea J."/>
            <person name="Angelova A."/>
            <person name="Jetty R."/>
            <person name="Kudrna D."/>
            <person name="Golser W."/>
            <person name="Rivera L."/>
            <person name="Zhang J."/>
            <person name="Wing R."/>
        </authorList>
    </citation>
    <scope>NUCLEOTIDE SEQUENCE</scope>
</reference>
<comment type="similarity">
    <text evidence="1">Belongs to the cyclin family. Cyclin D subfamily.</text>
</comment>
<dbReference type="STRING" id="77586.A0A0D9WNQ1"/>
<evidence type="ECO:0008006" key="11">
    <source>
        <dbReference type="Google" id="ProtNLM"/>
    </source>
</evidence>
<evidence type="ECO:0000256" key="5">
    <source>
        <dbReference type="RuleBase" id="RU000383"/>
    </source>
</evidence>
<keyword evidence="3 5" id="KW-0195">Cyclin</keyword>
<evidence type="ECO:0000313" key="9">
    <source>
        <dbReference type="EnsemblPlants" id="LPERR06G07920.2"/>
    </source>
</evidence>
<feature type="domain" description="Cyclin-like" evidence="7">
    <location>
        <begin position="98"/>
        <end position="185"/>
    </location>
</feature>
<protein>
    <recommendedName>
        <fullName evidence="11">Cyclin N-terminal domain-containing protein</fullName>
    </recommendedName>
</protein>
<dbReference type="PANTHER" id="PTHR10177">
    <property type="entry name" value="CYCLINS"/>
    <property type="match status" value="1"/>
</dbReference>
<evidence type="ECO:0000256" key="3">
    <source>
        <dbReference type="ARBA" id="ARBA00023127"/>
    </source>
</evidence>
<proteinExistence type="inferred from homology"/>
<dbReference type="eggNOG" id="KOG0656">
    <property type="taxonomic scope" value="Eukaryota"/>
</dbReference>
<keyword evidence="10" id="KW-1185">Reference proteome</keyword>
<organism evidence="9 10">
    <name type="scientific">Leersia perrieri</name>
    <dbReference type="NCBI Taxonomy" id="77586"/>
    <lineage>
        <taxon>Eukaryota</taxon>
        <taxon>Viridiplantae</taxon>
        <taxon>Streptophyta</taxon>
        <taxon>Embryophyta</taxon>
        <taxon>Tracheophyta</taxon>
        <taxon>Spermatophyta</taxon>
        <taxon>Magnoliopsida</taxon>
        <taxon>Liliopsida</taxon>
        <taxon>Poales</taxon>
        <taxon>Poaceae</taxon>
        <taxon>BOP clade</taxon>
        <taxon>Oryzoideae</taxon>
        <taxon>Oryzeae</taxon>
        <taxon>Oryzinae</taxon>
        <taxon>Leersia</taxon>
    </lineage>
</organism>
<dbReference type="InterPro" id="IPR036915">
    <property type="entry name" value="Cyclin-like_sf"/>
</dbReference>
<dbReference type="Proteomes" id="UP000032180">
    <property type="component" value="Chromosome 6"/>
</dbReference>
<feature type="region of interest" description="Disordered" evidence="6">
    <location>
        <begin position="311"/>
        <end position="334"/>
    </location>
</feature>
<accession>A0A0D9WNQ1</accession>
<dbReference type="SMART" id="SM01332">
    <property type="entry name" value="Cyclin_C"/>
    <property type="match status" value="1"/>
</dbReference>
<evidence type="ECO:0000256" key="2">
    <source>
        <dbReference type="ARBA" id="ARBA00022618"/>
    </source>
</evidence>
<reference evidence="9" key="3">
    <citation type="submission" date="2015-04" db="UniProtKB">
        <authorList>
            <consortium name="EnsemblPlants"/>
        </authorList>
    </citation>
    <scope>IDENTIFICATION</scope>
</reference>
<dbReference type="GO" id="GO:0051301">
    <property type="term" value="P:cell division"/>
    <property type="evidence" value="ECO:0007669"/>
    <property type="project" value="UniProtKB-KW"/>
</dbReference>
<dbReference type="InterPro" id="IPR004367">
    <property type="entry name" value="Cyclin_C-dom"/>
</dbReference>
<keyword evidence="2" id="KW-0132">Cell division</keyword>
<dbReference type="InterPro" id="IPR039361">
    <property type="entry name" value="Cyclin"/>
</dbReference>
<name>A0A0D9WNQ1_9ORYZ</name>
<dbReference type="SMART" id="SM00385">
    <property type="entry name" value="CYCLIN"/>
    <property type="match status" value="1"/>
</dbReference>